<proteinExistence type="predicted"/>
<reference evidence="3 4" key="1">
    <citation type="submission" date="2013-08" db="EMBL/GenBank/DDBJ databases">
        <authorList>
            <person name="Durkin A.S."/>
            <person name="Haft D.R."/>
            <person name="McCorrison J."/>
            <person name="Torralba M."/>
            <person name="Gillis M."/>
            <person name="Haft D.H."/>
            <person name="Methe B."/>
            <person name="Sutton G."/>
            <person name="Nelson K.E."/>
        </authorList>
    </citation>
    <scope>NUCLEOTIDE SEQUENCE [LARGE SCALE GENOMIC DNA]</scope>
    <source>
        <strain evidence="3 4">ATCC 35536</strain>
    </source>
</reference>
<dbReference type="Proteomes" id="UP000016646">
    <property type="component" value="Unassembled WGS sequence"/>
</dbReference>
<dbReference type="Gene3D" id="3.40.50.1820">
    <property type="entry name" value="alpha/beta hydrolase"/>
    <property type="match status" value="1"/>
</dbReference>
<evidence type="ECO:0000313" key="4">
    <source>
        <dbReference type="Proteomes" id="UP000016646"/>
    </source>
</evidence>
<organism evidence="3 4">
    <name type="scientific">Treponema socranskii subsp. socranskii VPI DR56BR1116 = ATCC 35536</name>
    <dbReference type="NCBI Taxonomy" id="1125725"/>
    <lineage>
        <taxon>Bacteria</taxon>
        <taxon>Pseudomonadati</taxon>
        <taxon>Spirochaetota</taxon>
        <taxon>Spirochaetia</taxon>
        <taxon>Spirochaetales</taxon>
        <taxon>Treponemataceae</taxon>
        <taxon>Treponema</taxon>
    </lineage>
</organism>
<sequence length="325" mass="36441">MCKKSNRVCRFYADVCRFYVSTSRFFANGKKIIKTNMSRARTVCAVLFIVFSALPLSASRRAVFLWQGVRGMRSCDSAMFMSRPENANGAALIICPGGSYHHLGMYNEGHCTAKRFNALGVTTFVLRYRVAQGGAHHPAQLEDIQRAIQLVRENARDYGIYPDRVGAIGFSAGGHLVTMAGVFAESGNEIAKLGIDVKVSLRPDCVMAIYPVVSMRDDIANKWSRKSLLGKNMSEERKERFSMEKQIPPTMPPTYILACRDDPVVKFENSRLLYAALKAKHIPCRFAQYETGGHGFGMLEGAFMKKTHWNEDIEAWLKENGMLQN</sequence>
<evidence type="ECO:0000313" key="3">
    <source>
        <dbReference type="EMBL" id="ERJ98178.1"/>
    </source>
</evidence>
<dbReference type="InterPro" id="IPR050300">
    <property type="entry name" value="GDXG_lipolytic_enzyme"/>
</dbReference>
<protein>
    <submittedName>
        <fullName evidence="3">Hydrolase, alpha/beta domain protein</fullName>
    </submittedName>
</protein>
<gene>
    <name evidence="3" type="ORF">HMPREF0860_1772</name>
</gene>
<evidence type="ECO:0000256" key="1">
    <source>
        <dbReference type="ARBA" id="ARBA00022801"/>
    </source>
</evidence>
<dbReference type="InterPro" id="IPR029058">
    <property type="entry name" value="AB_hydrolase_fold"/>
</dbReference>
<comment type="caution">
    <text evidence="3">The sequence shown here is derived from an EMBL/GenBank/DDBJ whole genome shotgun (WGS) entry which is preliminary data.</text>
</comment>
<evidence type="ECO:0000259" key="2">
    <source>
        <dbReference type="Pfam" id="PF20434"/>
    </source>
</evidence>
<name>A0ABP2YHV6_TRESO</name>
<dbReference type="PANTHER" id="PTHR48081">
    <property type="entry name" value="AB HYDROLASE SUPERFAMILY PROTEIN C4A8.06C"/>
    <property type="match status" value="1"/>
</dbReference>
<dbReference type="PANTHER" id="PTHR48081:SF6">
    <property type="entry name" value="PEPTIDASE S9 PROLYL OLIGOPEPTIDASE CATALYTIC DOMAIN-CONTAINING PROTEIN"/>
    <property type="match status" value="1"/>
</dbReference>
<accession>A0ABP2YHV6</accession>
<feature type="domain" description="BD-FAE-like" evidence="2">
    <location>
        <begin position="88"/>
        <end position="277"/>
    </location>
</feature>
<keyword evidence="4" id="KW-1185">Reference proteome</keyword>
<dbReference type="Pfam" id="PF20434">
    <property type="entry name" value="BD-FAE"/>
    <property type="match status" value="1"/>
</dbReference>
<dbReference type="SUPFAM" id="SSF53474">
    <property type="entry name" value="alpha/beta-Hydrolases"/>
    <property type="match status" value="1"/>
</dbReference>
<keyword evidence="1 3" id="KW-0378">Hydrolase</keyword>
<dbReference type="InterPro" id="IPR049492">
    <property type="entry name" value="BD-FAE-like_dom"/>
</dbReference>
<dbReference type="GO" id="GO:0016787">
    <property type="term" value="F:hydrolase activity"/>
    <property type="evidence" value="ECO:0007669"/>
    <property type="project" value="UniProtKB-KW"/>
</dbReference>
<dbReference type="EMBL" id="AVQI01000082">
    <property type="protein sequence ID" value="ERJ98178.1"/>
    <property type="molecule type" value="Genomic_DNA"/>
</dbReference>